<evidence type="ECO:0000313" key="2">
    <source>
        <dbReference type="EMBL" id="KAH8032931.1"/>
    </source>
</evidence>
<keyword evidence="3" id="KW-1185">Reference proteome</keyword>
<dbReference type="EMBL" id="JABSTU010000004">
    <property type="protein sequence ID" value="KAH8032931.1"/>
    <property type="molecule type" value="Genomic_DNA"/>
</dbReference>
<evidence type="ECO:0000313" key="3">
    <source>
        <dbReference type="Proteomes" id="UP000821866"/>
    </source>
</evidence>
<feature type="compositionally biased region" description="Basic and acidic residues" evidence="1">
    <location>
        <begin position="171"/>
        <end position="181"/>
    </location>
</feature>
<reference evidence="2" key="1">
    <citation type="journal article" date="2020" name="Cell">
        <title>Large-Scale Comparative Analyses of Tick Genomes Elucidate Their Genetic Diversity and Vector Capacities.</title>
        <authorList>
            <consortium name="Tick Genome and Microbiome Consortium (TIGMIC)"/>
            <person name="Jia N."/>
            <person name="Wang J."/>
            <person name="Shi W."/>
            <person name="Du L."/>
            <person name="Sun Y."/>
            <person name="Zhan W."/>
            <person name="Jiang J.F."/>
            <person name="Wang Q."/>
            <person name="Zhang B."/>
            <person name="Ji P."/>
            <person name="Bell-Sakyi L."/>
            <person name="Cui X.M."/>
            <person name="Yuan T.T."/>
            <person name="Jiang B.G."/>
            <person name="Yang W.F."/>
            <person name="Lam T.T."/>
            <person name="Chang Q.C."/>
            <person name="Ding S.J."/>
            <person name="Wang X.J."/>
            <person name="Zhu J.G."/>
            <person name="Ruan X.D."/>
            <person name="Zhao L."/>
            <person name="Wei J.T."/>
            <person name="Ye R.Z."/>
            <person name="Que T.C."/>
            <person name="Du C.H."/>
            <person name="Zhou Y.H."/>
            <person name="Cheng J.X."/>
            <person name="Dai P.F."/>
            <person name="Guo W.B."/>
            <person name="Han X.H."/>
            <person name="Huang E.J."/>
            <person name="Li L.F."/>
            <person name="Wei W."/>
            <person name="Gao Y.C."/>
            <person name="Liu J.Z."/>
            <person name="Shao H.Z."/>
            <person name="Wang X."/>
            <person name="Wang C.C."/>
            <person name="Yang T.C."/>
            <person name="Huo Q.B."/>
            <person name="Li W."/>
            <person name="Chen H.Y."/>
            <person name="Chen S.E."/>
            <person name="Zhou L.G."/>
            <person name="Ni X.B."/>
            <person name="Tian J.H."/>
            <person name="Sheng Y."/>
            <person name="Liu T."/>
            <person name="Pan Y.S."/>
            <person name="Xia L.Y."/>
            <person name="Li J."/>
            <person name="Zhao F."/>
            <person name="Cao W.C."/>
        </authorList>
    </citation>
    <scope>NUCLEOTIDE SEQUENCE</scope>
    <source>
        <strain evidence="2">Rmic-2018</strain>
    </source>
</reference>
<feature type="region of interest" description="Disordered" evidence="1">
    <location>
        <begin position="87"/>
        <end position="232"/>
    </location>
</feature>
<feature type="compositionally biased region" description="Low complexity" evidence="1">
    <location>
        <begin position="196"/>
        <end position="208"/>
    </location>
</feature>
<reference evidence="2" key="2">
    <citation type="submission" date="2021-09" db="EMBL/GenBank/DDBJ databases">
        <authorList>
            <person name="Jia N."/>
            <person name="Wang J."/>
            <person name="Shi W."/>
            <person name="Du L."/>
            <person name="Sun Y."/>
            <person name="Zhan W."/>
            <person name="Jiang J."/>
            <person name="Wang Q."/>
            <person name="Zhang B."/>
            <person name="Ji P."/>
            <person name="Sakyi L.B."/>
            <person name="Cui X."/>
            <person name="Yuan T."/>
            <person name="Jiang B."/>
            <person name="Yang W."/>
            <person name="Lam T.T.-Y."/>
            <person name="Chang Q."/>
            <person name="Ding S."/>
            <person name="Wang X."/>
            <person name="Zhu J."/>
            <person name="Ruan X."/>
            <person name="Zhao L."/>
            <person name="Wei J."/>
            <person name="Que T."/>
            <person name="Du C."/>
            <person name="Cheng J."/>
            <person name="Dai P."/>
            <person name="Han X."/>
            <person name="Huang E."/>
            <person name="Gao Y."/>
            <person name="Liu J."/>
            <person name="Shao H."/>
            <person name="Ye R."/>
            <person name="Li L."/>
            <person name="Wei W."/>
            <person name="Wang X."/>
            <person name="Wang C."/>
            <person name="Huo Q."/>
            <person name="Li W."/>
            <person name="Guo W."/>
            <person name="Chen H."/>
            <person name="Chen S."/>
            <person name="Zhou L."/>
            <person name="Zhou L."/>
            <person name="Ni X."/>
            <person name="Tian J."/>
            <person name="Zhou Y."/>
            <person name="Sheng Y."/>
            <person name="Liu T."/>
            <person name="Pan Y."/>
            <person name="Xia L."/>
            <person name="Li J."/>
            <person name="Zhao F."/>
            <person name="Cao W."/>
        </authorList>
    </citation>
    <scope>NUCLEOTIDE SEQUENCE</scope>
    <source>
        <strain evidence="2">Rmic-2018</strain>
        <tissue evidence="2">Larvae</tissue>
    </source>
</reference>
<name>A0A9J6EEP4_RHIMP</name>
<comment type="caution">
    <text evidence="2">The sequence shown here is derived from an EMBL/GenBank/DDBJ whole genome shotgun (WGS) entry which is preliminary data.</text>
</comment>
<proteinExistence type="predicted"/>
<dbReference type="Proteomes" id="UP000821866">
    <property type="component" value="Chromosome 2"/>
</dbReference>
<dbReference type="AlphaFoldDB" id="A0A9J6EEP4"/>
<gene>
    <name evidence="2" type="ORF">HPB51_003885</name>
</gene>
<sequence>MLWKCTGNAQQSSTNPVDMAVSNREARWEAALLSHDFADPLWAVRQAQDAARVQGLEAAVVFWGPLAGELQGRGARRALYIDDCGENDSRSDDAMAKKQAEANRGPQKTGRGKCQATADENVAGPSIEAPATKRPQGRPPKASSEGPITPMPNVATPARNLRRAADVTMPEGEKPSARKDVAANAPRVTHTKRSRSFSPSSTSDTASEAPERHRSKKVSNAQSRYSSRSQHS</sequence>
<dbReference type="VEuPathDB" id="VectorBase:LOC119162230"/>
<accession>A0A9J6EEP4</accession>
<protein>
    <submittedName>
        <fullName evidence="2">Uncharacterized protein</fullName>
    </submittedName>
</protein>
<evidence type="ECO:0000256" key="1">
    <source>
        <dbReference type="SAM" id="MobiDB-lite"/>
    </source>
</evidence>
<feature type="compositionally biased region" description="Basic and acidic residues" evidence="1">
    <location>
        <begin position="87"/>
        <end position="101"/>
    </location>
</feature>
<organism evidence="2 3">
    <name type="scientific">Rhipicephalus microplus</name>
    <name type="common">Cattle tick</name>
    <name type="synonym">Boophilus microplus</name>
    <dbReference type="NCBI Taxonomy" id="6941"/>
    <lineage>
        <taxon>Eukaryota</taxon>
        <taxon>Metazoa</taxon>
        <taxon>Ecdysozoa</taxon>
        <taxon>Arthropoda</taxon>
        <taxon>Chelicerata</taxon>
        <taxon>Arachnida</taxon>
        <taxon>Acari</taxon>
        <taxon>Parasitiformes</taxon>
        <taxon>Ixodida</taxon>
        <taxon>Ixodoidea</taxon>
        <taxon>Ixodidae</taxon>
        <taxon>Rhipicephalinae</taxon>
        <taxon>Rhipicephalus</taxon>
        <taxon>Boophilus</taxon>
    </lineage>
</organism>
<feature type="compositionally biased region" description="Polar residues" evidence="1">
    <location>
        <begin position="218"/>
        <end position="232"/>
    </location>
</feature>